<feature type="chain" id="PRO_5045045145" evidence="1">
    <location>
        <begin position="21"/>
        <end position="207"/>
    </location>
</feature>
<gene>
    <name evidence="2" type="ORF">ABVK25_011903</name>
</gene>
<comment type="caution">
    <text evidence="2">The sequence shown here is derived from an EMBL/GenBank/DDBJ whole genome shotgun (WGS) entry which is preliminary data.</text>
</comment>
<sequence length="207" mass="22265">MFAHLIYTTALALSIATINCAPQPRDNSLPDCAAAPAECKCPAGTTLQPSSTYALIGASAKDVKAITGSFFETAWFGSSPQAVSGYDNKPGATRTFSGSTSVGTYTFVEKLVSYKEYNDGSFTMLFEQDNGPIPYKNGTGSFSGYWDTLSVKYADAHETLIYWDIYVCWTGVVSDNKAFHESAINNVTSILKSQGKLLGHSEPPVSF</sequence>
<protein>
    <submittedName>
        <fullName evidence="2">Uncharacterized protein</fullName>
    </submittedName>
</protein>
<proteinExistence type="predicted"/>
<keyword evidence="1" id="KW-0732">Signal</keyword>
<evidence type="ECO:0000313" key="3">
    <source>
        <dbReference type="Proteomes" id="UP001590951"/>
    </source>
</evidence>
<reference evidence="2 3" key="1">
    <citation type="submission" date="2024-09" db="EMBL/GenBank/DDBJ databases">
        <title>Rethinking Asexuality: The Enigmatic Case of Functional Sexual Genes in Lepraria (Stereocaulaceae).</title>
        <authorList>
            <person name="Doellman M."/>
            <person name="Sun Y."/>
            <person name="Barcenas-Pena A."/>
            <person name="Lumbsch H.T."/>
            <person name="Grewe F."/>
        </authorList>
    </citation>
    <scope>NUCLEOTIDE SEQUENCE [LARGE SCALE GENOMIC DNA]</scope>
    <source>
        <strain evidence="2 3">Grewe 0041</strain>
    </source>
</reference>
<accession>A0ABR4AM84</accession>
<dbReference type="EMBL" id="JBHFEH010000127">
    <property type="protein sequence ID" value="KAL2045951.1"/>
    <property type="molecule type" value="Genomic_DNA"/>
</dbReference>
<evidence type="ECO:0000256" key="1">
    <source>
        <dbReference type="SAM" id="SignalP"/>
    </source>
</evidence>
<dbReference type="Proteomes" id="UP001590951">
    <property type="component" value="Unassembled WGS sequence"/>
</dbReference>
<keyword evidence="3" id="KW-1185">Reference proteome</keyword>
<name>A0ABR4AM84_9LECA</name>
<organism evidence="2 3">
    <name type="scientific">Lepraria finkii</name>
    <dbReference type="NCBI Taxonomy" id="1340010"/>
    <lineage>
        <taxon>Eukaryota</taxon>
        <taxon>Fungi</taxon>
        <taxon>Dikarya</taxon>
        <taxon>Ascomycota</taxon>
        <taxon>Pezizomycotina</taxon>
        <taxon>Lecanoromycetes</taxon>
        <taxon>OSLEUM clade</taxon>
        <taxon>Lecanoromycetidae</taxon>
        <taxon>Lecanorales</taxon>
        <taxon>Lecanorineae</taxon>
        <taxon>Stereocaulaceae</taxon>
        <taxon>Lepraria</taxon>
    </lineage>
</organism>
<feature type="signal peptide" evidence="1">
    <location>
        <begin position="1"/>
        <end position="20"/>
    </location>
</feature>
<evidence type="ECO:0000313" key="2">
    <source>
        <dbReference type="EMBL" id="KAL2045951.1"/>
    </source>
</evidence>